<evidence type="ECO:0000313" key="6">
    <source>
        <dbReference type="Proteomes" id="UP000824264"/>
    </source>
</evidence>
<comment type="similarity">
    <text evidence="3">Belongs to the peptidase C56 family. HSP31-like subfamily.</text>
</comment>
<keyword evidence="2" id="KW-0456">Lyase</keyword>
<name>A0A9D1QYL6_9BACT</name>
<keyword evidence="1" id="KW-0346">Stress response</keyword>
<dbReference type="GO" id="GO:0019172">
    <property type="term" value="F:glyoxalase III activity"/>
    <property type="evidence" value="ECO:0007669"/>
    <property type="project" value="TreeGrafter"/>
</dbReference>
<dbReference type="SUPFAM" id="SSF52317">
    <property type="entry name" value="Class I glutamine amidotransferase-like"/>
    <property type="match status" value="1"/>
</dbReference>
<accession>A0A9D1QYL6</accession>
<evidence type="ECO:0000259" key="4">
    <source>
        <dbReference type="Pfam" id="PF01965"/>
    </source>
</evidence>
<keyword evidence="5" id="KW-0315">Glutamine amidotransferase</keyword>
<evidence type="ECO:0000256" key="3">
    <source>
        <dbReference type="ARBA" id="ARBA00038493"/>
    </source>
</evidence>
<organism evidence="5 6">
    <name type="scientific">Candidatus Bilophila faecipullorum</name>
    <dbReference type="NCBI Taxonomy" id="2838482"/>
    <lineage>
        <taxon>Bacteria</taxon>
        <taxon>Pseudomonadati</taxon>
        <taxon>Thermodesulfobacteriota</taxon>
        <taxon>Desulfovibrionia</taxon>
        <taxon>Desulfovibrionales</taxon>
        <taxon>Desulfovibrionaceae</taxon>
        <taxon>Bilophila</taxon>
    </lineage>
</organism>
<feature type="domain" description="DJ-1/PfpI" evidence="4">
    <location>
        <begin position="28"/>
        <end position="216"/>
    </location>
</feature>
<evidence type="ECO:0000256" key="1">
    <source>
        <dbReference type="ARBA" id="ARBA00023016"/>
    </source>
</evidence>
<dbReference type="InterPro" id="IPR029062">
    <property type="entry name" value="Class_I_gatase-like"/>
</dbReference>
<dbReference type="GO" id="GO:0005737">
    <property type="term" value="C:cytoplasm"/>
    <property type="evidence" value="ECO:0007669"/>
    <property type="project" value="TreeGrafter"/>
</dbReference>
<dbReference type="AlphaFoldDB" id="A0A9D1QYL6"/>
<evidence type="ECO:0000313" key="5">
    <source>
        <dbReference type="EMBL" id="HIW78034.1"/>
    </source>
</evidence>
<proteinExistence type="inferred from homology"/>
<dbReference type="PANTHER" id="PTHR48094">
    <property type="entry name" value="PROTEIN/NUCLEIC ACID DEGLYCASE DJ-1-RELATED"/>
    <property type="match status" value="1"/>
</dbReference>
<dbReference type="Proteomes" id="UP000824264">
    <property type="component" value="Unassembled WGS sequence"/>
</dbReference>
<dbReference type="EMBL" id="DXGI01000098">
    <property type="protein sequence ID" value="HIW78034.1"/>
    <property type="molecule type" value="Genomic_DNA"/>
</dbReference>
<protein>
    <submittedName>
        <fullName evidence="5">Type 1 glutamine amidotransferase domain-containing protein</fullName>
    </submittedName>
</protein>
<dbReference type="Gene3D" id="3.40.50.880">
    <property type="match status" value="1"/>
</dbReference>
<reference evidence="5" key="2">
    <citation type="submission" date="2021-04" db="EMBL/GenBank/DDBJ databases">
        <authorList>
            <person name="Gilroy R."/>
        </authorList>
    </citation>
    <scope>NUCLEOTIDE SEQUENCE</scope>
    <source>
        <strain evidence="5">ChiSxjej5B17-1746</strain>
    </source>
</reference>
<reference evidence="5" key="1">
    <citation type="journal article" date="2021" name="PeerJ">
        <title>Extensive microbial diversity within the chicken gut microbiome revealed by metagenomics and culture.</title>
        <authorList>
            <person name="Gilroy R."/>
            <person name="Ravi A."/>
            <person name="Getino M."/>
            <person name="Pursley I."/>
            <person name="Horton D.L."/>
            <person name="Alikhan N.F."/>
            <person name="Baker D."/>
            <person name="Gharbi K."/>
            <person name="Hall N."/>
            <person name="Watson M."/>
            <person name="Adriaenssens E.M."/>
            <person name="Foster-Nyarko E."/>
            <person name="Jarju S."/>
            <person name="Secka A."/>
            <person name="Antonio M."/>
            <person name="Oren A."/>
            <person name="Chaudhuri R.R."/>
            <person name="La Ragione R."/>
            <person name="Hildebrand F."/>
            <person name="Pallen M.J."/>
        </authorList>
    </citation>
    <scope>NUCLEOTIDE SEQUENCE</scope>
    <source>
        <strain evidence="5">ChiSxjej5B17-1746</strain>
    </source>
</reference>
<gene>
    <name evidence="5" type="ORF">H9874_02670</name>
</gene>
<dbReference type="InterPro" id="IPR050325">
    <property type="entry name" value="Prot/Nucl_acid_deglycase"/>
</dbReference>
<dbReference type="GO" id="GO:0019243">
    <property type="term" value="P:methylglyoxal catabolic process to D-lactate via S-lactoyl-glutathione"/>
    <property type="evidence" value="ECO:0007669"/>
    <property type="project" value="TreeGrafter"/>
</dbReference>
<dbReference type="CDD" id="cd03141">
    <property type="entry name" value="GATase1_Hsp31_like"/>
    <property type="match status" value="1"/>
</dbReference>
<dbReference type="InterPro" id="IPR002818">
    <property type="entry name" value="DJ-1/PfpI"/>
</dbReference>
<sequence>MMDKKILFAVTSNGKKGDTGESTGYYLSEVAHPWNVLHRAGYDIDFISPKGGKPPVEAVDLDDPLNAAFWNDEAGRGRVERSRRPDEIDSDDYAALFFAGGHGTMWDFPGNPELAKLILAFHGEDKVIAAVCHGPSALADVKLENGRYLVEGKRINAFTDDEERAVGMDKIVPFLLESRLIERGARFEKSGLWQPHVAVDGRLITGQNPQSATGVGEAMLRLLREGASL</sequence>
<evidence type="ECO:0000256" key="2">
    <source>
        <dbReference type="ARBA" id="ARBA00023239"/>
    </source>
</evidence>
<dbReference type="Pfam" id="PF01965">
    <property type="entry name" value="DJ-1_PfpI"/>
    <property type="match status" value="1"/>
</dbReference>
<dbReference type="PANTHER" id="PTHR48094:SF11">
    <property type="entry name" value="GLUTATHIONE-INDEPENDENT GLYOXALASE HSP31-RELATED"/>
    <property type="match status" value="1"/>
</dbReference>
<comment type="caution">
    <text evidence="5">The sequence shown here is derived from an EMBL/GenBank/DDBJ whole genome shotgun (WGS) entry which is preliminary data.</text>
</comment>